<keyword evidence="13" id="KW-0732">Signal</keyword>
<dbReference type="GO" id="GO:0009279">
    <property type="term" value="C:cell outer membrane"/>
    <property type="evidence" value="ECO:0007669"/>
    <property type="project" value="UniProtKB-SubCell"/>
</dbReference>
<dbReference type="InterPro" id="IPR036942">
    <property type="entry name" value="Beta-barrel_TonB_sf"/>
</dbReference>
<evidence type="ECO:0000256" key="12">
    <source>
        <dbReference type="RuleBase" id="RU003357"/>
    </source>
</evidence>
<evidence type="ECO:0000256" key="8">
    <source>
        <dbReference type="ARBA" id="ARBA00023077"/>
    </source>
</evidence>
<keyword evidence="4" id="KW-0410">Iron transport</keyword>
<evidence type="ECO:0000256" key="6">
    <source>
        <dbReference type="ARBA" id="ARBA00023004"/>
    </source>
</evidence>
<feature type="domain" description="TonB-dependent receptor plug" evidence="15">
    <location>
        <begin position="45"/>
        <end position="151"/>
    </location>
</feature>
<keyword evidence="9 11" id="KW-0472">Membrane</keyword>
<feature type="domain" description="TonB-dependent receptor-like beta-barrel" evidence="14">
    <location>
        <begin position="308"/>
        <end position="769"/>
    </location>
</feature>
<dbReference type="EMBL" id="JAAONZ010000003">
    <property type="protein sequence ID" value="NHO65163.1"/>
    <property type="molecule type" value="Genomic_DNA"/>
</dbReference>
<keyword evidence="6" id="KW-0408">Iron</keyword>
<keyword evidence="10 11" id="KW-0998">Cell outer membrane</keyword>
<gene>
    <name evidence="16" type="ORF">G8770_06360</name>
</gene>
<dbReference type="PROSITE" id="PS52016">
    <property type="entry name" value="TONB_DEPENDENT_REC_3"/>
    <property type="match status" value="1"/>
</dbReference>
<organism evidence="16 17">
    <name type="scientific">Pseudomaricurvus hydrocarbonicus</name>
    <dbReference type="NCBI Taxonomy" id="1470433"/>
    <lineage>
        <taxon>Bacteria</taxon>
        <taxon>Pseudomonadati</taxon>
        <taxon>Pseudomonadota</taxon>
        <taxon>Gammaproteobacteria</taxon>
        <taxon>Cellvibrionales</taxon>
        <taxon>Cellvibrionaceae</taxon>
        <taxon>Pseudomaricurvus</taxon>
    </lineage>
</organism>
<evidence type="ECO:0000256" key="10">
    <source>
        <dbReference type="ARBA" id="ARBA00023237"/>
    </source>
</evidence>
<evidence type="ECO:0000256" key="7">
    <source>
        <dbReference type="ARBA" id="ARBA00023065"/>
    </source>
</evidence>
<reference evidence="16" key="1">
    <citation type="submission" date="2020-03" db="EMBL/GenBank/DDBJ databases">
        <authorList>
            <person name="Guo F."/>
        </authorList>
    </citation>
    <scope>NUCLEOTIDE SEQUENCE</scope>
    <source>
        <strain evidence="16">JCM 30134</strain>
    </source>
</reference>
<dbReference type="SUPFAM" id="SSF56935">
    <property type="entry name" value="Porins"/>
    <property type="match status" value="1"/>
</dbReference>
<keyword evidence="17" id="KW-1185">Reference proteome</keyword>
<name>A0A9E5JR48_9GAMM</name>
<feature type="signal peptide" evidence="13">
    <location>
        <begin position="1"/>
        <end position="28"/>
    </location>
</feature>
<evidence type="ECO:0000259" key="15">
    <source>
        <dbReference type="Pfam" id="PF07715"/>
    </source>
</evidence>
<dbReference type="InterPro" id="IPR000531">
    <property type="entry name" value="Beta-barrel_TonB"/>
</dbReference>
<evidence type="ECO:0000259" key="14">
    <source>
        <dbReference type="Pfam" id="PF00593"/>
    </source>
</evidence>
<evidence type="ECO:0000256" key="3">
    <source>
        <dbReference type="ARBA" id="ARBA00022452"/>
    </source>
</evidence>
<evidence type="ECO:0000256" key="5">
    <source>
        <dbReference type="ARBA" id="ARBA00022692"/>
    </source>
</evidence>
<dbReference type="RefSeq" id="WP_167183427.1">
    <property type="nucleotide sequence ID" value="NZ_JAAONZ010000003.1"/>
</dbReference>
<dbReference type="GO" id="GO:0006826">
    <property type="term" value="P:iron ion transport"/>
    <property type="evidence" value="ECO:0007669"/>
    <property type="project" value="UniProtKB-KW"/>
</dbReference>
<comment type="caution">
    <text evidence="16">The sequence shown here is derived from an EMBL/GenBank/DDBJ whole genome shotgun (WGS) entry which is preliminary data.</text>
</comment>
<evidence type="ECO:0000256" key="9">
    <source>
        <dbReference type="ARBA" id="ARBA00023136"/>
    </source>
</evidence>
<accession>A0A9E5JR48</accession>
<dbReference type="Pfam" id="PF07715">
    <property type="entry name" value="Plug"/>
    <property type="match status" value="1"/>
</dbReference>
<dbReference type="InterPro" id="IPR012910">
    <property type="entry name" value="Plug_dom"/>
</dbReference>
<protein>
    <submittedName>
        <fullName evidence="16">TonB-dependent receptor</fullName>
    </submittedName>
</protein>
<evidence type="ECO:0000313" key="16">
    <source>
        <dbReference type="EMBL" id="NHO65163.1"/>
    </source>
</evidence>
<evidence type="ECO:0000256" key="13">
    <source>
        <dbReference type="SAM" id="SignalP"/>
    </source>
</evidence>
<comment type="subcellular location">
    <subcellularLocation>
        <location evidence="1 11">Cell outer membrane</location>
        <topology evidence="1 11">Multi-pass membrane protein</topology>
    </subcellularLocation>
</comment>
<keyword evidence="2 11" id="KW-0813">Transport</keyword>
<keyword evidence="5 11" id="KW-0812">Transmembrane</keyword>
<proteinExistence type="inferred from homology"/>
<dbReference type="Proteomes" id="UP000787472">
    <property type="component" value="Unassembled WGS sequence"/>
</dbReference>
<evidence type="ECO:0000256" key="1">
    <source>
        <dbReference type="ARBA" id="ARBA00004571"/>
    </source>
</evidence>
<dbReference type="Gene3D" id="2.40.170.20">
    <property type="entry name" value="TonB-dependent receptor, beta-barrel domain"/>
    <property type="match status" value="2"/>
</dbReference>
<evidence type="ECO:0000256" key="2">
    <source>
        <dbReference type="ARBA" id="ARBA00022448"/>
    </source>
</evidence>
<dbReference type="Pfam" id="PF00593">
    <property type="entry name" value="TonB_dep_Rec_b-barrel"/>
    <property type="match status" value="1"/>
</dbReference>
<dbReference type="InterPro" id="IPR039426">
    <property type="entry name" value="TonB-dep_rcpt-like"/>
</dbReference>
<evidence type="ECO:0000313" key="17">
    <source>
        <dbReference type="Proteomes" id="UP000787472"/>
    </source>
</evidence>
<keyword evidence="8 12" id="KW-0798">TonB box</keyword>
<comment type="similarity">
    <text evidence="11 12">Belongs to the TonB-dependent receptor family.</text>
</comment>
<dbReference type="AlphaFoldDB" id="A0A9E5JR48"/>
<sequence length="806" mass="87870">MKSHNNNFRFRALSLAIACAASASFSYAATLEEVVVTATKRAESLQDVPISMIAMDGESIKDLGVTNAIDFAANMPAVTISETPIGNFVFIRGIGTPGTNQGIELSVSTFHDGIYMGRHQLARAPFMDLERVEVLRGPQSILFGKNTIGGAIHAITAKPTEEFEASISVLVGENSELEYTGVVSGGLTDSLRGRLAYRAYETDGYFDNVMTGEDEVTRDDYSLRGQLAFDLTDNIMLTGKWETGEFNADGKPVQLAVFDALTPGAQQISGLNQLLVAAATGGNGIERYDDERAVINDGGALLGQVVPSFEGVPGFPEGDEFSDNEMDLGTFTVEWILGDHTLTAITGYAQYEYQDVCDCDFSALPLIEVDAAEDYEQWSQEIRLTSPGGETLDYILGAYYHQSDLEYSSIEQFGAALAGAPNVSRAYRMTQDQDQWAIFGSGTWNFTELTRMTVGLRYSEESKEASHVLEKSFTGGWDFGGGLVVGDTAADYDAFEAAFPGVAGALDAGLWQGLLGTYEHDIRGRERDEEFVSWSINLEHDLTPDVMVFATVSTGVKGGGFDARFLRENDNPFFEYEEEEALNIELGVKSTLLDGAMTLNATVFQTTVEDYQVSIFDGATAFFVQNAAEIESRGLEVDLRWQATDNLTVGFAGSYLKAEYTDFENAPCWAVQSVADPVGCATNGRDASGDPNLFSPEYAANLNLDYHLPLGDTLEFRATWNINYSDEYFNAGDLDPRIAMVDSYTKHDLRLAIGAADGQWDVALLGRNLTDEFTSGNSNDQPLVPGNGFAQLDLLRTYAVQGTYRF</sequence>
<keyword evidence="3 11" id="KW-1134">Transmembrane beta strand</keyword>
<dbReference type="PANTHER" id="PTHR32552">
    <property type="entry name" value="FERRICHROME IRON RECEPTOR-RELATED"/>
    <property type="match status" value="1"/>
</dbReference>
<feature type="chain" id="PRO_5038827520" evidence="13">
    <location>
        <begin position="29"/>
        <end position="806"/>
    </location>
</feature>
<keyword evidence="16" id="KW-0675">Receptor</keyword>
<dbReference type="PANTHER" id="PTHR32552:SF81">
    <property type="entry name" value="TONB-DEPENDENT OUTER MEMBRANE RECEPTOR"/>
    <property type="match status" value="1"/>
</dbReference>
<evidence type="ECO:0000256" key="4">
    <source>
        <dbReference type="ARBA" id="ARBA00022496"/>
    </source>
</evidence>
<keyword evidence="7" id="KW-0406">Ion transport</keyword>
<evidence type="ECO:0000256" key="11">
    <source>
        <dbReference type="PROSITE-ProRule" id="PRU01360"/>
    </source>
</evidence>